<evidence type="ECO:0000256" key="6">
    <source>
        <dbReference type="ARBA" id="ARBA00022491"/>
    </source>
</evidence>
<dbReference type="InterPro" id="IPR022689">
    <property type="entry name" value="Iron_dep_repressor"/>
</dbReference>
<evidence type="ECO:0000256" key="1">
    <source>
        <dbReference type="ARBA" id="ARBA00004496"/>
    </source>
</evidence>
<keyword evidence="16" id="KW-1185">Reference proteome</keyword>
<evidence type="ECO:0000256" key="11">
    <source>
        <dbReference type="ARBA" id="ARBA00023211"/>
    </source>
</evidence>
<dbReference type="GO" id="GO:0003677">
    <property type="term" value="F:DNA binding"/>
    <property type="evidence" value="ECO:0007669"/>
    <property type="project" value="UniProtKB-KW"/>
</dbReference>
<evidence type="ECO:0000256" key="9">
    <source>
        <dbReference type="ARBA" id="ARBA00023159"/>
    </source>
</evidence>
<reference evidence="15 16" key="1">
    <citation type="submission" date="2018-01" db="EMBL/GenBank/DDBJ databases">
        <title>A novel member of the phylum Bacteroidetes isolated from glacier ice.</title>
        <authorList>
            <person name="Liu Q."/>
            <person name="Xin Y.-H."/>
        </authorList>
    </citation>
    <scope>NUCLEOTIDE SEQUENCE [LARGE SCALE GENOMIC DNA]</scope>
    <source>
        <strain evidence="15 16">RB1R16</strain>
    </source>
</reference>
<evidence type="ECO:0000256" key="2">
    <source>
        <dbReference type="ARBA" id="ARBA00007871"/>
    </source>
</evidence>
<dbReference type="SMART" id="SM00899">
    <property type="entry name" value="FeoA"/>
    <property type="match status" value="1"/>
</dbReference>
<evidence type="ECO:0000256" key="4">
    <source>
        <dbReference type="ARBA" id="ARBA00022386"/>
    </source>
</evidence>
<dbReference type="PANTHER" id="PTHR33238:SF11">
    <property type="entry name" value="TRANSCRIPTIONAL REGULATOR MNTR"/>
    <property type="match status" value="1"/>
</dbReference>
<feature type="domain" description="HTH dtxR-type" evidence="14">
    <location>
        <begin position="1"/>
        <end position="65"/>
    </location>
</feature>
<dbReference type="SUPFAM" id="SSF47979">
    <property type="entry name" value="Iron-dependent repressor protein, dimerization domain"/>
    <property type="match status" value="1"/>
</dbReference>
<dbReference type="InterPro" id="IPR036390">
    <property type="entry name" value="WH_DNA-bd_sf"/>
</dbReference>
<dbReference type="InterPro" id="IPR022687">
    <property type="entry name" value="HTH_DTXR"/>
</dbReference>
<dbReference type="Gene3D" id="1.10.60.10">
    <property type="entry name" value="Iron dependent repressor, metal binding and dimerisation domain"/>
    <property type="match status" value="1"/>
</dbReference>
<keyword evidence="8" id="KW-0238">DNA-binding</keyword>
<dbReference type="RefSeq" id="WP_105039056.1">
    <property type="nucleotide sequence ID" value="NZ_PPSL01000002.1"/>
</dbReference>
<proteinExistence type="inferred from homology"/>
<comment type="similarity">
    <text evidence="2">Belongs to the DtxR/MntR family.</text>
</comment>
<dbReference type="Pfam" id="PF04023">
    <property type="entry name" value="FeoA"/>
    <property type="match status" value="1"/>
</dbReference>
<keyword evidence="6" id="KW-0678">Repressor</keyword>
<dbReference type="Pfam" id="PF02742">
    <property type="entry name" value="Fe_dep_repr_C"/>
    <property type="match status" value="1"/>
</dbReference>
<keyword evidence="9" id="KW-0010">Activator</keyword>
<evidence type="ECO:0000256" key="12">
    <source>
        <dbReference type="ARBA" id="ARBA00025185"/>
    </source>
</evidence>
<dbReference type="PANTHER" id="PTHR33238">
    <property type="entry name" value="IRON (METAL) DEPENDENT REPRESSOR, DTXR FAMILY"/>
    <property type="match status" value="1"/>
</dbReference>
<comment type="subcellular location">
    <subcellularLocation>
        <location evidence="1">Cytoplasm</location>
    </subcellularLocation>
</comment>
<dbReference type="InterPro" id="IPR036421">
    <property type="entry name" value="Fe_dep_repressor_sf"/>
</dbReference>
<dbReference type="AlphaFoldDB" id="A0A2S7SZY5"/>
<dbReference type="GO" id="GO:0005737">
    <property type="term" value="C:cytoplasm"/>
    <property type="evidence" value="ECO:0007669"/>
    <property type="project" value="UniProtKB-SubCell"/>
</dbReference>
<dbReference type="PROSITE" id="PS50944">
    <property type="entry name" value="HTH_DTXR"/>
    <property type="match status" value="1"/>
</dbReference>
<dbReference type="InterPro" id="IPR038157">
    <property type="entry name" value="FeoA_core_dom"/>
</dbReference>
<dbReference type="Gene3D" id="1.10.10.10">
    <property type="entry name" value="Winged helix-like DNA-binding domain superfamily/Winged helix DNA-binding domain"/>
    <property type="match status" value="1"/>
</dbReference>
<evidence type="ECO:0000259" key="14">
    <source>
        <dbReference type="PROSITE" id="PS50944"/>
    </source>
</evidence>
<dbReference type="OrthoDB" id="9791355at2"/>
<evidence type="ECO:0000256" key="7">
    <source>
        <dbReference type="ARBA" id="ARBA00023015"/>
    </source>
</evidence>
<keyword evidence="7" id="KW-0805">Transcription regulation</keyword>
<dbReference type="SMART" id="SM00529">
    <property type="entry name" value="HTH_DTXR"/>
    <property type="match status" value="1"/>
</dbReference>
<dbReference type="Gene3D" id="2.30.30.90">
    <property type="match status" value="1"/>
</dbReference>
<name>A0A2S7SZY5_9BACT</name>
<dbReference type="InterPro" id="IPR007167">
    <property type="entry name" value="Fe-transptr_FeoA-like"/>
</dbReference>
<dbReference type="Pfam" id="PF01325">
    <property type="entry name" value="Fe_dep_repress"/>
    <property type="match status" value="1"/>
</dbReference>
<dbReference type="InterPro" id="IPR036388">
    <property type="entry name" value="WH-like_DNA-bd_sf"/>
</dbReference>
<gene>
    <name evidence="15" type="ORF">CJD36_009400</name>
</gene>
<accession>A0A2S7SZY5</accession>
<comment type="caution">
    <text evidence="15">The sequence shown here is derived from an EMBL/GenBank/DDBJ whole genome shotgun (WGS) entry which is preliminary data.</text>
</comment>
<dbReference type="SUPFAM" id="SSF46785">
    <property type="entry name" value="Winged helix' DNA-binding domain"/>
    <property type="match status" value="1"/>
</dbReference>
<dbReference type="GO" id="GO:0003700">
    <property type="term" value="F:DNA-binding transcription factor activity"/>
    <property type="evidence" value="ECO:0007669"/>
    <property type="project" value="InterPro"/>
</dbReference>
<dbReference type="GO" id="GO:0046914">
    <property type="term" value="F:transition metal ion binding"/>
    <property type="evidence" value="ECO:0007669"/>
    <property type="project" value="InterPro"/>
</dbReference>
<evidence type="ECO:0000256" key="3">
    <source>
        <dbReference type="ARBA" id="ARBA00011738"/>
    </source>
</evidence>
<comment type="function">
    <text evidence="12">In the presence of manganese, represses expression of mntH and mntS. Up-regulates expression of mntP.</text>
</comment>
<dbReference type="InterPro" id="IPR050536">
    <property type="entry name" value="DtxR_MntR_Metal-Reg"/>
</dbReference>
<protein>
    <recommendedName>
        <fullName evidence="4">Transcriptional regulator MntR</fullName>
    </recommendedName>
    <alternativeName>
        <fullName evidence="13">Manganese transport regulator</fullName>
    </alternativeName>
</protein>
<keyword evidence="10" id="KW-0804">Transcription</keyword>
<dbReference type="GO" id="GO:0046983">
    <property type="term" value="F:protein dimerization activity"/>
    <property type="evidence" value="ECO:0007669"/>
    <property type="project" value="InterPro"/>
</dbReference>
<evidence type="ECO:0000256" key="10">
    <source>
        <dbReference type="ARBA" id="ARBA00023163"/>
    </source>
</evidence>
<keyword evidence="11" id="KW-0464">Manganese</keyword>
<dbReference type="Proteomes" id="UP000239872">
    <property type="component" value="Unassembled WGS sequence"/>
</dbReference>
<evidence type="ECO:0000256" key="8">
    <source>
        <dbReference type="ARBA" id="ARBA00023125"/>
    </source>
</evidence>
<evidence type="ECO:0000256" key="5">
    <source>
        <dbReference type="ARBA" id="ARBA00022490"/>
    </source>
</evidence>
<dbReference type="EMBL" id="PPSL01000002">
    <property type="protein sequence ID" value="PQJ12177.1"/>
    <property type="molecule type" value="Genomic_DNA"/>
</dbReference>
<evidence type="ECO:0000313" key="15">
    <source>
        <dbReference type="EMBL" id="PQJ12177.1"/>
    </source>
</evidence>
<dbReference type="InterPro" id="IPR001367">
    <property type="entry name" value="Fe_dep_repressor"/>
</dbReference>
<sequence length="219" mass="24488">MQTLSEENYLKAIYNIGHTSTTEKISLTAMAEALGNNPASVIDMVRKLADKKLISYDKTRGVKFTEKGRKAALLIVRKHRLWEVFLQEKLGYTWDEIHDIAEQLEHIQHPELADRLDKYLGFPQFDPHGDPIPKSNGEVPVTSTTTLEEVEPGKKCTVVGVKDTTTPFLQYLKQLEVGIGTKITTVEKIAYDGSLVIKIGSGTNTTVSKKFTENILVTK</sequence>
<evidence type="ECO:0000256" key="13">
    <source>
        <dbReference type="ARBA" id="ARBA00032593"/>
    </source>
</evidence>
<evidence type="ECO:0000313" key="16">
    <source>
        <dbReference type="Proteomes" id="UP000239872"/>
    </source>
</evidence>
<keyword evidence="5" id="KW-0963">Cytoplasm</keyword>
<comment type="subunit">
    <text evidence="3">Homodimer.</text>
</comment>
<organism evidence="15 16">
    <name type="scientific">Flavipsychrobacter stenotrophus</name>
    <dbReference type="NCBI Taxonomy" id="2077091"/>
    <lineage>
        <taxon>Bacteria</taxon>
        <taxon>Pseudomonadati</taxon>
        <taxon>Bacteroidota</taxon>
        <taxon>Chitinophagia</taxon>
        <taxon>Chitinophagales</taxon>
        <taxon>Chitinophagaceae</taxon>
        <taxon>Flavipsychrobacter</taxon>
    </lineage>
</organism>